<proteinExistence type="predicted"/>
<evidence type="ECO:0000259" key="2">
    <source>
        <dbReference type="Pfam" id="PF02517"/>
    </source>
</evidence>
<sequence length="203" mass="22925">MTKKQQLILLILASTVIVLLMVFSFKNIAVFWYIYTFTLLLGMALALACGEVMDRLSTTRYFLIGLPLGIIGYIITTFIYNLLPFISQPAFNNVTQLLEIYSPTTIWQYALLIVIIVAGEEMLWRAYIQQALKNFIATKWAILLSASHFAFALLLCGFYIGALAAFISSIVFGIIYEWLKSLPLLIVAHLVMVLLLFLLLPLT</sequence>
<dbReference type="GO" id="GO:0004175">
    <property type="term" value="F:endopeptidase activity"/>
    <property type="evidence" value="ECO:0007669"/>
    <property type="project" value="UniProtKB-ARBA"/>
</dbReference>
<dbReference type="OrthoDB" id="1903300at2"/>
<keyword evidence="1" id="KW-1133">Transmembrane helix</keyword>
<evidence type="ECO:0000313" key="3">
    <source>
        <dbReference type="EMBL" id="PWI26737.1"/>
    </source>
</evidence>
<dbReference type="RefSeq" id="WP_109304361.1">
    <property type="nucleotide sequence ID" value="NZ_BJUF01000001.1"/>
</dbReference>
<dbReference type="GO" id="GO:0006508">
    <property type="term" value="P:proteolysis"/>
    <property type="evidence" value="ECO:0007669"/>
    <property type="project" value="UniProtKB-KW"/>
</dbReference>
<dbReference type="AlphaFoldDB" id="A0A2U3AQD6"/>
<comment type="caution">
    <text evidence="3">The sequence shown here is derived from an EMBL/GenBank/DDBJ whole genome shotgun (WGS) entry which is preliminary data.</text>
</comment>
<dbReference type="Proteomes" id="UP000245938">
    <property type="component" value="Unassembled WGS sequence"/>
</dbReference>
<accession>A0A2U3AQD6</accession>
<feature type="transmembrane region" description="Helical" evidence="1">
    <location>
        <begin position="31"/>
        <end position="49"/>
    </location>
</feature>
<evidence type="ECO:0000256" key="1">
    <source>
        <dbReference type="SAM" id="Phobius"/>
    </source>
</evidence>
<feature type="transmembrane region" description="Helical" evidence="1">
    <location>
        <begin position="149"/>
        <end position="176"/>
    </location>
</feature>
<feature type="transmembrane region" description="Helical" evidence="1">
    <location>
        <begin position="182"/>
        <end position="202"/>
    </location>
</feature>
<keyword evidence="3" id="KW-0645">Protease</keyword>
<dbReference type="InterPro" id="IPR003675">
    <property type="entry name" value="Rce1/LyrA-like_dom"/>
</dbReference>
<keyword evidence="1" id="KW-0472">Membrane</keyword>
<evidence type="ECO:0000313" key="4">
    <source>
        <dbReference type="Proteomes" id="UP000245938"/>
    </source>
</evidence>
<keyword evidence="1" id="KW-0812">Transmembrane</keyword>
<name>A0A2U3AQD6_9BACL</name>
<feature type="transmembrane region" description="Helical" evidence="1">
    <location>
        <begin position="61"/>
        <end position="86"/>
    </location>
</feature>
<dbReference type="Pfam" id="PF02517">
    <property type="entry name" value="Rce1-like"/>
    <property type="match status" value="1"/>
</dbReference>
<organism evidence="3 4">
    <name type="scientific">Kurthia sibirica</name>
    <dbReference type="NCBI Taxonomy" id="202750"/>
    <lineage>
        <taxon>Bacteria</taxon>
        <taxon>Bacillati</taxon>
        <taxon>Bacillota</taxon>
        <taxon>Bacilli</taxon>
        <taxon>Bacillales</taxon>
        <taxon>Caryophanaceae</taxon>
        <taxon>Kurthia</taxon>
    </lineage>
</organism>
<keyword evidence="4" id="KW-1185">Reference proteome</keyword>
<dbReference type="GO" id="GO:0080120">
    <property type="term" value="P:CAAX-box protein maturation"/>
    <property type="evidence" value="ECO:0007669"/>
    <property type="project" value="UniProtKB-ARBA"/>
</dbReference>
<keyword evidence="3" id="KW-0482">Metalloprotease</keyword>
<keyword evidence="3" id="KW-0378">Hydrolase</keyword>
<gene>
    <name evidence="3" type="ORF">DEX24_00095</name>
</gene>
<feature type="transmembrane region" description="Helical" evidence="1">
    <location>
        <begin position="106"/>
        <end position="128"/>
    </location>
</feature>
<feature type="transmembrane region" description="Helical" evidence="1">
    <location>
        <begin position="7"/>
        <end position="25"/>
    </location>
</feature>
<dbReference type="GO" id="GO:0008237">
    <property type="term" value="F:metallopeptidase activity"/>
    <property type="evidence" value="ECO:0007669"/>
    <property type="project" value="UniProtKB-KW"/>
</dbReference>
<protein>
    <submittedName>
        <fullName evidence="3">CPBP family intramembrane metalloprotease</fullName>
    </submittedName>
</protein>
<feature type="domain" description="CAAX prenyl protease 2/Lysostaphin resistance protein A-like" evidence="2">
    <location>
        <begin position="104"/>
        <end position="193"/>
    </location>
</feature>
<dbReference type="EMBL" id="QFVR01000001">
    <property type="protein sequence ID" value="PWI26737.1"/>
    <property type="molecule type" value="Genomic_DNA"/>
</dbReference>
<reference evidence="3 4" key="1">
    <citation type="submission" date="2018-05" db="EMBL/GenBank/DDBJ databases">
        <title>Kurthia sibirica genome sequence.</title>
        <authorList>
            <person name="Maclea K.S."/>
            <person name="Goen A.E."/>
        </authorList>
    </citation>
    <scope>NUCLEOTIDE SEQUENCE [LARGE SCALE GENOMIC DNA]</scope>
    <source>
        <strain evidence="3 4">ATCC 49154</strain>
    </source>
</reference>